<proteinExistence type="inferred from homology"/>
<dbReference type="InterPro" id="IPR005804">
    <property type="entry name" value="FA_desaturase_dom"/>
</dbReference>
<evidence type="ECO:0000313" key="15">
    <source>
        <dbReference type="Proteomes" id="UP000698028"/>
    </source>
</evidence>
<evidence type="ECO:0000256" key="5">
    <source>
        <dbReference type="ARBA" id="ARBA00022692"/>
    </source>
</evidence>
<comment type="caution">
    <text evidence="14">The sequence shown here is derived from an EMBL/GenBank/DDBJ whole genome shotgun (WGS) entry which is preliminary data.</text>
</comment>
<feature type="domain" description="Fatty acid desaturase" evidence="13">
    <location>
        <begin position="97"/>
        <end position="324"/>
    </location>
</feature>
<evidence type="ECO:0000259" key="13">
    <source>
        <dbReference type="Pfam" id="PF00487"/>
    </source>
</evidence>
<dbReference type="InterPro" id="IPR033885">
    <property type="entry name" value="AlkB/XylM"/>
</dbReference>
<evidence type="ECO:0000313" key="14">
    <source>
        <dbReference type="EMBL" id="MBW0145045.1"/>
    </source>
</evidence>
<dbReference type="Proteomes" id="UP000698028">
    <property type="component" value="Unassembled WGS sequence"/>
</dbReference>
<dbReference type="Pfam" id="PF00487">
    <property type="entry name" value="FA_desaturase"/>
    <property type="match status" value="1"/>
</dbReference>
<dbReference type="EMBL" id="JAHVAH010000001">
    <property type="protein sequence ID" value="MBW0145045.1"/>
    <property type="molecule type" value="Genomic_DNA"/>
</dbReference>
<evidence type="ECO:0000256" key="4">
    <source>
        <dbReference type="ARBA" id="ARBA00022519"/>
    </source>
</evidence>
<evidence type="ECO:0000256" key="7">
    <source>
        <dbReference type="ARBA" id="ARBA00022989"/>
    </source>
</evidence>
<keyword evidence="5 12" id="KW-0812">Transmembrane</keyword>
<comment type="similarity">
    <text evidence="2">Belongs to the fatty acid desaturase type 1 family. AlkB subfamily.</text>
</comment>
<accession>A0ABS6V653</accession>
<evidence type="ECO:0000256" key="8">
    <source>
        <dbReference type="ARBA" id="ARBA00023002"/>
    </source>
</evidence>
<keyword evidence="9" id="KW-0408">Iron</keyword>
<keyword evidence="4" id="KW-0997">Cell inner membrane</keyword>
<reference evidence="14 15" key="1">
    <citation type="submission" date="2021-07" db="EMBL/GenBank/DDBJ databases">
        <title>The draft genome sequence of Sphingomicrobium sp. B8.</title>
        <authorList>
            <person name="Mu L."/>
        </authorList>
    </citation>
    <scope>NUCLEOTIDE SEQUENCE [LARGE SCALE GENOMIC DNA]</scope>
    <source>
        <strain evidence="14 15">B8</strain>
    </source>
</reference>
<keyword evidence="3" id="KW-1003">Cell membrane</keyword>
<evidence type="ECO:0000256" key="6">
    <source>
        <dbReference type="ARBA" id="ARBA00022723"/>
    </source>
</evidence>
<keyword evidence="6" id="KW-0479">Metal-binding</keyword>
<feature type="transmembrane region" description="Helical" evidence="12">
    <location>
        <begin position="319"/>
        <end position="338"/>
    </location>
</feature>
<keyword evidence="15" id="KW-1185">Reference proteome</keyword>
<feature type="transmembrane region" description="Helical" evidence="12">
    <location>
        <begin position="33"/>
        <end position="51"/>
    </location>
</feature>
<keyword evidence="11 12" id="KW-0472">Membrane</keyword>
<feature type="transmembrane region" description="Helical" evidence="12">
    <location>
        <begin position="71"/>
        <end position="90"/>
    </location>
</feature>
<keyword evidence="8" id="KW-0560">Oxidoreductase</keyword>
<evidence type="ECO:0000256" key="1">
    <source>
        <dbReference type="ARBA" id="ARBA00004429"/>
    </source>
</evidence>
<feature type="transmembrane region" description="Helical" evidence="12">
    <location>
        <begin position="96"/>
        <end position="117"/>
    </location>
</feature>
<feature type="transmembrane region" description="Helical" evidence="12">
    <location>
        <begin position="211"/>
        <end position="238"/>
    </location>
</feature>
<evidence type="ECO:0000256" key="10">
    <source>
        <dbReference type="ARBA" id="ARBA00023033"/>
    </source>
</evidence>
<sequence>MRYPLAYLTGVFAALLVVPSFYAGGLWLLAMPVIIYLVLPVVDQLIGYSRWPSEHRVARFDAITERSYDRVMTLAAWSIIAFLAWALWAVSVTPLLWWEFAVFALVIGEFGGLIGIVTAHELMHRSSPGHKRIAFLLMALTGYAHYCIEHVRGHHKRVATPEDPATARAGETLYAFLPRSIIGGFRSAWQIEAKRLERAGQPLWSRHNAILVWHSFTIVLMIAITLLLGPLSLALFVIQASVAVLLLETVNYLQHYGLVRAKDATGRYERIRPEHSWNSSHLLTNVNLFNLGRHSDHHRESIRPYYKLRHYDDAPQMPFGYSAMVMLAMVPPLWFRVMDSRLDDYRRRRQTA</sequence>
<keyword evidence="7 12" id="KW-1133">Transmembrane helix</keyword>
<dbReference type="PANTHER" id="PTHR38674:SF1">
    <property type="entry name" value="ALKANE 1-MONOOXYGENASE 1"/>
    <property type="match status" value="1"/>
</dbReference>
<evidence type="ECO:0000256" key="3">
    <source>
        <dbReference type="ARBA" id="ARBA00022475"/>
    </source>
</evidence>
<evidence type="ECO:0000256" key="12">
    <source>
        <dbReference type="SAM" id="Phobius"/>
    </source>
</evidence>
<organism evidence="14 15">
    <name type="scientific">Sphingomicrobium clamense</name>
    <dbReference type="NCBI Taxonomy" id="2851013"/>
    <lineage>
        <taxon>Bacteria</taxon>
        <taxon>Pseudomonadati</taxon>
        <taxon>Pseudomonadota</taxon>
        <taxon>Alphaproteobacteria</taxon>
        <taxon>Sphingomonadales</taxon>
        <taxon>Sphingomonadaceae</taxon>
        <taxon>Sphingomicrobium</taxon>
    </lineage>
</organism>
<evidence type="ECO:0000256" key="9">
    <source>
        <dbReference type="ARBA" id="ARBA00023004"/>
    </source>
</evidence>
<comment type="subcellular location">
    <subcellularLocation>
        <location evidence="1">Cell inner membrane</location>
        <topology evidence="1">Multi-pass membrane protein</topology>
    </subcellularLocation>
</comment>
<dbReference type="CDD" id="cd03512">
    <property type="entry name" value="Alkane-hydroxylase"/>
    <property type="match status" value="1"/>
</dbReference>
<evidence type="ECO:0000256" key="2">
    <source>
        <dbReference type="ARBA" id="ARBA00010823"/>
    </source>
</evidence>
<protein>
    <submittedName>
        <fullName evidence="14">Alkane 1-monooxygenase</fullName>
    </submittedName>
</protein>
<keyword evidence="10" id="KW-0503">Monooxygenase</keyword>
<dbReference type="RefSeq" id="WP_218632985.1">
    <property type="nucleotide sequence ID" value="NZ_JAHVAH010000001.1"/>
</dbReference>
<evidence type="ECO:0000256" key="11">
    <source>
        <dbReference type="ARBA" id="ARBA00023136"/>
    </source>
</evidence>
<gene>
    <name evidence="14" type="ORF">KTQ36_07015</name>
</gene>
<dbReference type="PANTHER" id="PTHR38674">
    <property type="entry name" value="ALKANE 1-MONOOXYGENASE 1"/>
    <property type="match status" value="1"/>
</dbReference>
<name>A0ABS6V653_9SPHN</name>